<dbReference type="InterPro" id="IPR013977">
    <property type="entry name" value="GcvT_C"/>
</dbReference>
<dbReference type="Pfam" id="PF01571">
    <property type="entry name" value="GCV_T"/>
    <property type="match status" value="1"/>
</dbReference>
<dbReference type="Gene3D" id="3.30.70.1400">
    <property type="entry name" value="Aminomethyltransferase beta-barrel domains"/>
    <property type="match status" value="1"/>
</dbReference>
<gene>
    <name evidence="6" type="ORF">ER308_06615</name>
</gene>
<dbReference type="InterPro" id="IPR029043">
    <property type="entry name" value="GcvT/YgfZ_C"/>
</dbReference>
<evidence type="ECO:0000259" key="2">
    <source>
        <dbReference type="Pfam" id="PF01266"/>
    </source>
</evidence>
<dbReference type="Gene3D" id="3.30.9.10">
    <property type="entry name" value="D-Amino Acid Oxidase, subunit A, domain 2"/>
    <property type="match status" value="1"/>
</dbReference>
<dbReference type="KEGG" id="erz:ER308_06615"/>
<name>A0A411YDG1_9ACTN</name>
<dbReference type="OrthoDB" id="2055370at2"/>
<feature type="domain" description="FAD dependent oxidoreductase central" evidence="5">
    <location>
        <begin position="378"/>
        <end position="433"/>
    </location>
</feature>
<comment type="similarity">
    <text evidence="1">Belongs to the GcvT family.</text>
</comment>
<dbReference type="InterPro" id="IPR032503">
    <property type="entry name" value="FAO_M"/>
</dbReference>
<dbReference type="Pfam" id="PF01266">
    <property type="entry name" value="DAO"/>
    <property type="match status" value="1"/>
</dbReference>
<evidence type="ECO:0000259" key="5">
    <source>
        <dbReference type="Pfam" id="PF16350"/>
    </source>
</evidence>
<proteinExistence type="inferred from homology"/>
<dbReference type="PANTHER" id="PTHR43757">
    <property type="entry name" value="AMINOMETHYLTRANSFERASE"/>
    <property type="match status" value="1"/>
</dbReference>
<dbReference type="Gene3D" id="2.40.30.110">
    <property type="entry name" value="Aminomethyltransferase beta-barrel domains"/>
    <property type="match status" value="1"/>
</dbReference>
<dbReference type="Gene3D" id="3.50.50.60">
    <property type="entry name" value="FAD/NAD(P)-binding domain"/>
    <property type="match status" value="1"/>
</dbReference>
<dbReference type="EMBL" id="CP036402">
    <property type="protein sequence ID" value="QBI19245.1"/>
    <property type="molecule type" value="Genomic_DNA"/>
</dbReference>
<evidence type="ECO:0000313" key="7">
    <source>
        <dbReference type="Proteomes" id="UP000291469"/>
    </source>
</evidence>
<dbReference type="SUPFAM" id="SSF103025">
    <property type="entry name" value="Folate-binding domain"/>
    <property type="match status" value="1"/>
</dbReference>
<dbReference type="SUPFAM" id="SSF54373">
    <property type="entry name" value="FAD-linked reductases, C-terminal domain"/>
    <property type="match status" value="1"/>
</dbReference>
<dbReference type="SUPFAM" id="SSF51905">
    <property type="entry name" value="FAD/NAD(P)-binding domain"/>
    <property type="match status" value="1"/>
</dbReference>
<dbReference type="InterPro" id="IPR027266">
    <property type="entry name" value="TrmE/GcvT-like"/>
</dbReference>
<keyword evidence="7" id="KW-1185">Reference proteome</keyword>
<reference evidence="6 7" key="1">
    <citation type="submission" date="2019-01" db="EMBL/GenBank/DDBJ databases">
        <title>Egibacter rhizosphaerae EGI 80759T.</title>
        <authorList>
            <person name="Chen D.-D."/>
            <person name="Tian Y."/>
            <person name="Jiao J.-Y."/>
            <person name="Zhang X.-T."/>
            <person name="Zhang Y.-G."/>
            <person name="Zhang Y."/>
            <person name="Xiao M."/>
            <person name="Shu W.-S."/>
            <person name="Li W.-J."/>
        </authorList>
    </citation>
    <scope>NUCLEOTIDE SEQUENCE [LARGE SCALE GENOMIC DNA]</scope>
    <source>
        <strain evidence="6 7">EGI 80759</strain>
    </source>
</reference>
<feature type="domain" description="GCVT N-terminal" evidence="3">
    <location>
        <begin position="435"/>
        <end position="714"/>
    </location>
</feature>
<feature type="domain" description="FAD dependent oxidoreductase" evidence="2">
    <location>
        <begin position="9"/>
        <end position="375"/>
    </location>
</feature>
<dbReference type="InterPro" id="IPR006076">
    <property type="entry name" value="FAD-dep_OxRdtase"/>
</dbReference>
<dbReference type="Gene3D" id="3.30.1360.120">
    <property type="entry name" value="Probable tRNA modification gtpase trme, domain 1"/>
    <property type="match status" value="1"/>
</dbReference>
<dbReference type="Pfam" id="PF08669">
    <property type="entry name" value="GCV_T_C"/>
    <property type="match status" value="1"/>
</dbReference>
<evidence type="ECO:0000256" key="1">
    <source>
        <dbReference type="ARBA" id="ARBA00008609"/>
    </source>
</evidence>
<feature type="domain" description="Aminomethyltransferase C-terminal" evidence="4">
    <location>
        <begin position="762"/>
        <end position="827"/>
    </location>
</feature>
<sequence length="843" mass="91756">MSTPPEQADVVVIGAGIVGNSMVHHLAQQGWGSIVLLDKGPLPDPGGSTGHASNFIFPVDHSKEITHITVDSMRQYAELDVLTTSGGVEVARTEERVEELRRRMTSAKAWGIDSELIGPKEVTELVPFVDPEVILAGFYTPSVAVVDPLQAGVLMREQAAARADLAVFANTTVLGIDTEQTPGGLRRVTRVRTDRGDIATDAVVVASGVWSRHIAGLAGARLPLIPAVHQMIDVGPIPELAETRSEIAWPIVRDMDALMYERQSGADMEIGSYAHRPILHDPWEIPSIEEATLSPTQLPLTKEDFDPQLEDALELMPDLLTREGAGIRHGINGLLSLTPDGGPLLGETPDVAGLWSAAAVWIKEGPGVGKYLAEWMTHGHQEIDLHSADIARFYPPQRTRAHVIARASEGFNKTYGIVHPREQWESNRRLRKSPFYDREVALEAEFFEAGGWERPQWYEANRPLLTEYHGRLGERPHEWDARWWSPIIDAEHLAMRDRAAMIDLTAFAQFEVTGPGALDYLERMCVAKIDRAVGRVVYTPVLAANGGFRSDLTVVRLADDRFRVITGGAHGGRDGKWFRDHLPADGSAQLVDVSSATCTVGLWGPRARDVLAATTVDDVSNDAFGFGSAQWIEVGTVTALAVRISYVGDLGWELHAAIEQGEQLWDALWEAGRDHGVVAAGIGVYGTTGRMEKGYRLMGHELELEYDAVEAGLALPRVKAADFIGKDAYLAAREAEPAAVLCTLTVDDLQSSSGIIRVPQGGEPILTRDGQELVDAKGRRSYVTSAGAGPSVGAYLLMAYLPSDRAVEGTGLSVEYMGERYPVTVARAGRTPLFDPDDTRMKA</sequence>
<dbReference type="InterPro" id="IPR006222">
    <property type="entry name" value="GCVT_N"/>
</dbReference>
<dbReference type="Pfam" id="PF16350">
    <property type="entry name" value="FAO_M"/>
    <property type="match status" value="1"/>
</dbReference>
<organism evidence="6 7">
    <name type="scientific">Egibacter rhizosphaerae</name>
    <dbReference type="NCBI Taxonomy" id="1670831"/>
    <lineage>
        <taxon>Bacteria</taxon>
        <taxon>Bacillati</taxon>
        <taxon>Actinomycetota</taxon>
        <taxon>Nitriliruptoria</taxon>
        <taxon>Egibacterales</taxon>
        <taxon>Egibacteraceae</taxon>
        <taxon>Egibacter</taxon>
    </lineage>
</organism>
<accession>A0A411YDG1</accession>
<evidence type="ECO:0000259" key="3">
    <source>
        <dbReference type="Pfam" id="PF01571"/>
    </source>
</evidence>
<dbReference type="AlphaFoldDB" id="A0A411YDG1"/>
<dbReference type="PANTHER" id="PTHR43757:SF2">
    <property type="entry name" value="AMINOMETHYLTRANSFERASE, MITOCHONDRIAL"/>
    <property type="match status" value="1"/>
</dbReference>
<dbReference type="RefSeq" id="WP_131154242.1">
    <property type="nucleotide sequence ID" value="NZ_CP036402.1"/>
</dbReference>
<evidence type="ECO:0000313" key="6">
    <source>
        <dbReference type="EMBL" id="QBI19245.1"/>
    </source>
</evidence>
<evidence type="ECO:0000259" key="4">
    <source>
        <dbReference type="Pfam" id="PF08669"/>
    </source>
</evidence>
<dbReference type="InterPro" id="IPR036188">
    <property type="entry name" value="FAD/NAD-bd_sf"/>
</dbReference>
<dbReference type="Proteomes" id="UP000291469">
    <property type="component" value="Chromosome"/>
</dbReference>
<protein>
    <submittedName>
        <fullName evidence="6">FAD-dependent oxidoreductase</fullName>
    </submittedName>
</protein>
<dbReference type="SUPFAM" id="SSF101790">
    <property type="entry name" value="Aminomethyltransferase beta-barrel domain"/>
    <property type="match status" value="1"/>
</dbReference>
<dbReference type="InterPro" id="IPR028896">
    <property type="entry name" value="GcvT/YgfZ/DmdA"/>
</dbReference>